<reference evidence="1 2" key="1">
    <citation type="submission" date="2016-11" db="EMBL/GenBank/DDBJ databases">
        <authorList>
            <person name="Jaros S."/>
            <person name="Januszkiewicz K."/>
            <person name="Wedrychowicz H."/>
        </authorList>
    </citation>
    <scope>NUCLEOTIDE SEQUENCE [LARGE SCALE GENOMIC DNA]</scope>
    <source>
        <strain evidence="1 2">KHT3</strain>
    </source>
</reference>
<evidence type="ECO:0000313" key="2">
    <source>
        <dbReference type="Proteomes" id="UP000184130"/>
    </source>
</evidence>
<accession>A0A1M6S8G4</accession>
<dbReference type="EMBL" id="FRBD01000003">
    <property type="protein sequence ID" value="SHK41104.1"/>
    <property type="molecule type" value="Genomic_DNA"/>
</dbReference>
<proteinExistence type="predicted"/>
<dbReference type="PROSITE" id="PS51257">
    <property type="entry name" value="PROKAR_LIPOPROTEIN"/>
    <property type="match status" value="1"/>
</dbReference>
<dbReference type="OrthoDB" id="1071734at2"/>
<name>A0A1M6S8G4_XYLRU</name>
<sequence>MKHIAFSFILAILLFCSCGNNTTKNKITAEMAYEGVSNYCHSAYDWSIAKENPSIMYVQMGEETDSAYQVVFRSYTGAFVNFYVDKISGTTRMEEYVPTLDVRNEAGTINLFDYLEKK</sequence>
<gene>
    <name evidence="1" type="ORF">SAMN05216463_10345</name>
</gene>
<evidence type="ECO:0008006" key="3">
    <source>
        <dbReference type="Google" id="ProtNLM"/>
    </source>
</evidence>
<evidence type="ECO:0000313" key="1">
    <source>
        <dbReference type="EMBL" id="SHK41104.1"/>
    </source>
</evidence>
<dbReference type="RefSeq" id="WP_073204776.1">
    <property type="nucleotide sequence ID" value="NZ_FRBD01000003.1"/>
</dbReference>
<dbReference type="AlphaFoldDB" id="A0A1M6S8G4"/>
<dbReference type="Proteomes" id="UP000184130">
    <property type="component" value="Unassembled WGS sequence"/>
</dbReference>
<organism evidence="1 2">
    <name type="scientific">Xylanibacter ruminicola</name>
    <name type="common">Prevotella ruminicola</name>
    <dbReference type="NCBI Taxonomy" id="839"/>
    <lineage>
        <taxon>Bacteria</taxon>
        <taxon>Pseudomonadati</taxon>
        <taxon>Bacteroidota</taxon>
        <taxon>Bacteroidia</taxon>
        <taxon>Bacteroidales</taxon>
        <taxon>Prevotellaceae</taxon>
        <taxon>Xylanibacter</taxon>
    </lineage>
</organism>
<protein>
    <recommendedName>
        <fullName evidence="3">Lipoprotein</fullName>
    </recommendedName>
</protein>